<dbReference type="PANTHER" id="PTHR30419">
    <property type="entry name" value="HTH-TYPE TRANSCRIPTIONAL REGULATOR YBHD"/>
    <property type="match status" value="1"/>
</dbReference>
<keyword evidence="4" id="KW-0804">Transcription</keyword>
<dbReference type="GO" id="GO:0003700">
    <property type="term" value="F:DNA-binding transcription factor activity"/>
    <property type="evidence" value="ECO:0007669"/>
    <property type="project" value="InterPro"/>
</dbReference>
<dbReference type="EMBL" id="CP031933">
    <property type="protein sequence ID" value="AYE39251.1"/>
    <property type="molecule type" value="Genomic_DNA"/>
</dbReference>
<comment type="similarity">
    <text evidence="1">Belongs to the LysR transcriptional regulatory family.</text>
</comment>
<organism evidence="6 7">
    <name type="scientific">Companilactobacillus zhachilii</name>
    <dbReference type="NCBI Taxonomy" id="2304606"/>
    <lineage>
        <taxon>Bacteria</taxon>
        <taxon>Bacillati</taxon>
        <taxon>Bacillota</taxon>
        <taxon>Bacilli</taxon>
        <taxon>Lactobacillales</taxon>
        <taxon>Lactobacillaceae</taxon>
        <taxon>Companilactobacillus</taxon>
    </lineage>
</organism>
<dbReference type="PANTHER" id="PTHR30419:SF8">
    <property type="entry name" value="NITROGEN ASSIMILATION TRANSCRIPTIONAL ACTIVATOR-RELATED"/>
    <property type="match status" value="1"/>
</dbReference>
<accession>A0A386PT49</accession>
<evidence type="ECO:0000256" key="3">
    <source>
        <dbReference type="ARBA" id="ARBA00023125"/>
    </source>
</evidence>
<evidence type="ECO:0000256" key="2">
    <source>
        <dbReference type="ARBA" id="ARBA00023015"/>
    </source>
</evidence>
<dbReference type="InterPro" id="IPR005119">
    <property type="entry name" value="LysR_subst-bd"/>
</dbReference>
<dbReference type="KEGG" id="lzh:D1B17_11680"/>
<dbReference type="RefSeq" id="WP_120143697.1">
    <property type="nucleotide sequence ID" value="NZ_CP031933.2"/>
</dbReference>
<dbReference type="InterPro" id="IPR050950">
    <property type="entry name" value="HTH-type_LysR_regulators"/>
</dbReference>
<dbReference type="OrthoDB" id="9803735at2"/>
<dbReference type="Pfam" id="PF00126">
    <property type="entry name" value="HTH_1"/>
    <property type="match status" value="1"/>
</dbReference>
<evidence type="ECO:0000256" key="4">
    <source>
        <dbReference type="ARBA" id="ARBA00023163"/>
    </source>
</evidence>
<dbReference type="PROSITE" id="PS50931">
    <property type="entry name" value="HTH_LYSR"/>
    <property type="match status" value="1"/>
</dbReference>
<keyword evidence="7" id="KW-1185">Reference proteome</keyword>
<keyword evidence="3" id="KW-0238">DNA-binding</keyword>
<sequence length="292" mass="33261">MDVRVLRYFLAIAQEQNISRAARLLHISQPALSRQIADLETSLGTQLFIRGKRQIQLTQDGYYLLERAQEIVNLVDKTTYNLQKQDIVSGTLDIGAGESIAVQCVMDTVHDIIHKYPEIQVNFNSGDHTVIESALDSGILEFGIIMGHHELGNYHTLSLPESNRWGILMRQDEQLASKQTIQSRDLLGRPLIASRQIKHHRDFKKWSQGLYDQYNFIGSYNLIFNASLLVKTGACMALTYEHLVDISPDSELTFRPLSPELTDPNTLIWSKKRTLPEVDQLFLKTLKEKIGE</sequence>
<dbReference type="Pfam" id="PF03466">
    <property type="entry name" value="LysR_substrate"/>
    <property type="match status" value="1"/>
</dbReference>
<dbReference type="GO" id="GO:0003677">
    <property type="term" value="F:DNA binding"/>
    <property type="evidence" value="ECO:0007669"/>
    <property type="project" value="UniProtKB-KW"/>
</dbReference>
<dbReference type="CDD" id="cd05466">
    <property type="entry name" value="PBP2_LTTR_substrate"/>
    <property type="match status" value="1"/>
</dbReference>
<evidence type="ECO:0000313" key="6">
    <source>
        <dbReference type="EMBL" id="AYE39251.1"/>
    </source>
</evidence>
<evidence type="ECO:0000313" key="7">
    <source>
        <dbReference type="Proteomes" id="UP000267208"/>
    </source>
</evidence>
<gene>
    <name evidence="6" type="ORF">D1B17_11680</name>
</gene>
<dbReference type="AlphaFoldDB" id="A0A386PT49"/>
<dbReference type="InterPro" id="IPR000847">
    <property type="entry name" value="LysR_HTH_N"/>
</dbReference>
<dbReference type="FunFam" id="1.10.10.10:FF:000001">
    <property type="entry name" value="LysR family transcriptional regulator"/>
    <property type="match status" value="1"/>
</dbReference>
<feature type="domain" description="HTH lysR-type" evidence="5">
    <location>
        <begin position="1"/>
        <end position="58"/>
    </location>
</feature>
<dbReference type="SUPFAM" id="SSF53850">
    <property type="entry name" value="Periplasmic binding protein-like II"/>
    <property type="match status" value="1"/>
</dbReference>
<dbReference type="Gene3D" id="1.10.10.10">
    <property type="entry name" value="Winged helix-like DNA-binding domain superfamily/Winged helix DNA-binding domain"/>
    <property type="match status" value="1"/>
</dbReference>
<dbReference type="PRINTS" id="PR00039">
    <property type="entry name" value="HTHLYSR"/>
</dbReference>
<keyword evidence="2" id="KW-0805">Transcription regulation</keyword>
<dbReference type="Proteomes" id="UP000267208">
    <property type="component" value="Chromosome"/>
</dbReference>
<evidence type="ECO:0000259" key="5">
    <source>
        <dbReference type="PROSITE" id="PS50931"/>
    </source>
</evidence>
<dbReference type="InterPro" id="IPR036388">
    <property type="entry name" value="WH-like_DNA-bd_sf"/>
</dbReference>
<protein>
    <submittedName>
        <fullName evidence="6">LysR family transcriptional regulator</fullName>
    </submittedName>
</protein>
<reference evidence="7" key="1">
    <citation type="submission" date="2018-08" db="EMBL/GenBank/DDBJ databases">
        <title>Genome of Lactobacillus sp. HBUAS52074.</title>
        <authorList>
            <person name="Guo Z."/>
            <person name="Zhang Z.D."/>
        </authorList>
    </citation>
    <scope>NUCLEOTIDE SEQUENCE [LARGE SCALE GENOMIC DNA]</scope>
    <source>
        <strain evidence="7">HBUAS52074</strain>
    </source>
</reference>
<dbReference type="SUPFAM" id="SSF46785">
    <property type="entry name" value="Winged helix' DNA-binding domain"/>
    <property type="match status" value="1"/>
</dbReference>
<proteinExistence type="inferred from homology"/>
<dbReference type="InterPro" id="IPR036390">
    <property type="entry name" value="WH_DNA-bd_sf"/>
</dbReference>
<dbReference type="GO" id="GO:0005829">
    <property type="term" value="C:cytosol"/>
    <property type="evidence" value="ECO:0007669"/>
    <property type="project" value="TreeGrafter"/>
</dbReference>
<name>A0A386PT49_9LACO</name>
<dbReference type="Gene3D" id="3.40.190.10">
    <property type="entry name" value="Periplasmic binding protein-like II"/>
    <property type="match status" value="2"/>
</dbReference>
<evidence type="ECO:0000256" key="1">
    <source>
        <dbReference type="ARBA" id="ARBA00009437"/>
    </source>
</evidence>